<proteinExistence type="predicted"/>
<protein>
    <submittedName>
        <fullName evidence="1">Uncharacterized protein</fullName>
    </submittedName>
</protein>
<comment type="caution">
    <text evidence="1">The sequence shown here is derived from an EMBL/GenBank/DDBJ whole genome shotgun (WGS) entry which is preliminary data.</text>
</comment>
<dbReference type="RefSeq" id="WP_344515758.1">
    <property type="nucleotide sequence ID" value="NZ_BAAAQD010000064.1"/>
</dbReference>
<accession>A0ABN2DGP4</accession>
<gene>
    <name evidence="1" type="ORF">GCM10009827_118770</name>
</gene>
<name>A0ABN2DGP4_9ACTN</name>
<sequence>MGTSYETILVAADLDAVVRAVTATGAEAVVVPVADRRVAVVPREGDYDVADVRPLAASVSGQLRCPVLVSEVSDSDLVVCLVYRDGHRVHRYVSKVQMTVEWFEDDDGRFRAELDGEVLPDGAPVPQGPAGADPAAFAVFAADVADPDRIGVALRGEADPEDLVFAERHHESIMRSLGLPTAALIVGYRHLAVDRFPGAMRITGRS</sequence>
<dbReference type="EMBL" id="BAAAQD010000064">
    <property type="protein sequence ID" value="GAA1577185.1"/>
    <property type="molecule type" value="Genomic_DNA"/>
</dbReference>
<evidence type="ECO:0000313" key="2">
    <source>
        <dbReference type="Proteomes" id="UP001501470"/>
    </source>
</evidence>
<dbReference type="Proteomes" id="UP001501470">
    <property type="component" value="Unassembled WGS sequence"/>
</dbReference>
<organism evidence="1 2">
    <name type="scientific">Dactylosporangium maewongense</name>
    <dbReference type="NCBI Taxonomy" id="634393"/>
    <lineage>
        <taxon>Bacteria</taxon>
        <taxon>Bacillati</taxon>
        <taxon>Actinomycetota</taxon>
        <taxon>Actinomycetes</taxon>
        <taxon>Micromonosporales</taxon>
        <taxon>Micromonosporaceae</taxon>
        <taxon>Dactylosporangium</taxon>
    </lineage>
</organism>
<reference evidence="1 2" key="1">
    <citation type="journal article" date="2019" name="Int. J. Syst. Evol. Microbiol.">
        <title>The Global Catalogue of Microorganisms (GCM) 10K type strain sequencing project: providing services to taxonomists for standard genome sequencing and annotation.</title>
        <authorList>
            <consortium name="The Broad Institute Genomics Platform"/>
            <consortium name="The Broad Institute Genome Sequencing Center for Infectious Disease"/>
            <person name="Wu L."/>
            <person name="Ma J."/>
        </authorList>
    </citation>
    <scope>NUCLEOTIDE SEQUENCE [LARGE SCALE GENOMIC DNA]</scope>
    <source>
        <strain evidence="1 2">JCM 15933</strain>
    </source>
</reference>
<evidence type="ECO:0000313" key="1">
    <source>
        <dbReference type="EMBL" id="GAA1577185.1"/>
    </source>
</evidence>
<keyword evidence="2" id="KW-1185">Reference proteome</keyword>